<dbReference type="OrthoDB" id="9768004at2"/>
<dbReference type="AlphaFoldDB" id="A0A4U6D568"/>
<dbReference type="EMBL" id="SZVO01000004">
    <property type="protein sequence ID" value="TKT92489.1"/>
    <property type="molecule type" value="Genomic_DNA"/>
</dbReference>
<sequence length="90" mass="10651">MVNNLLTKYEAVRQLTGEICRPLEKEDYVVQPTLDVSPPKWHLGHTTWFFETFILLSFLPEYKEFNSQHNFVFNSYYETVGARECSELTI</sequence>
<evidence type="ECO:0000313" key="2">
    <source>
        <dbReference type="EMBL" id="TKT92489.1"/>
    </source>
</evidence>
<dbReference type="Proteomes" id="UP000304900">
    <property type="component" value="Unassembled WGS sequence"/>
</dbReference>
<proteinExistence type="predicted"/>
<dbReference type="Pfam" id="PF12867">
    <property type="entry name" value="DinB_2"/>
    <property type="match status" value="1"/>
</dbReference>
<feature type="domain" description="DinB-like" evidence="1">
    <location>
        <begin position="9"/>
        <end position="58"/>
    </location>
</feature>
<evidence type="ECO:0000259" key="1">
    <source>
        <dbReference type="Pfam" id="PF12867"/>
    </source>
</evidence>
<gene>
    <name evidence="2" type="ORF">FDK13_11045</name>
</gene>
<name>A0A4U6D568_9BACT</name>
<keyword evidence="3" id="KW-1185">Reference proteome</keyword>
<dbReference type="InterPro" id="IPR024775">
    <property type="entry name" value="DinB-like"/>
</dbReference>
<reference evidence="2 3" key="1">
    <citation type="submission" date="2019-05" db="EMBL/GenBank/DDBJ databases">
        <title>Dyadobacter AR-3-8 sp. nov., isolated from arctic soil.</title>
        <authorList>
            <person name="Chaudhary D.K."/>
        </authorList>
    </citation>
    <scope>NUCLEOTIDE SEQUENCE [LARGE SCALE GENOMIC DNA]</scope>
    <source>
        <strain evidence="2 3">AR-3-8</strain>
    </source>
</reference>
<organism evidence="2 3">
    <name type="scientific">Dyadobacter frigoris</name>
    <dbReference type="NCBI Taxonomy" id="2576211"/>
    <lineage>
        <taxon>Bacteria</taxon>
        <taxon>Pseudomonadati</taxon>
        <taxon>Bacteroidota</taxon>
        <taxon>Cytophagia</taxon>
        <taxon>Cytophagales</taxon>
        <taxon>Spirosomataceae</taxon>
        <taxon>Dyadobacter</taxon>
    </lineage>
</organism>
<comment type="caution">
    <text evidence="2">The sequence shown here is derived from an EMBL/GenBank/DDBJ whole genome shotgun (WGS) entry which is preliminary data.</text>
</comment>
<protein>
    <recommendedName>
        <fullName evidence="1">DinB-like domain-containing protein</fullName>
    </recommendedName>
</protein>
<evidence type="ECO:0000313" key="3">
    <source>
        <dbReference type="Proteomes" id="UP000304900"/>
    </source>
</evidence>
<accession>A0A4U6D568</accession>